<dbReference type="GO" id="GO:0016491">
    <property type="term" value="F:oxidoreductase activity"/>
    <property type="evidence" value="ECO:0007669"/>
    <property type="project" value="UniProtKB-KW"/>
</dbReference>
<keyword evidence="9" id="KW-1185">Reference proteome</keyword>
<sequence length="110" mass="12643">MEPVSNTAGTAPEAAAKKSEELERRTIWSKKWILAARVSRLGNTGDYIKFDVAGFSYFLIKDKDNDVEGYLNVCWHRVYPIVTKPKSSARILACKYHGILFLFRRFDLLK</sequence>
<keyword evidence="5" id="KW-0411">Iron-sulfur</keyword>
<evidence type="ECO:0000256" key="6">
    <source>
        <dbReference type="SAM" id="MobiDB-lite"/>
    </source>
</evidence>
<evidence type="ECO:0000256" key="2">
    <source>
        <dbReference type="ARBA" id="ARBA00022723"/>
    </source>
</evidence>
<dbReference type="Proteomes" id="UP001160390">
    <property type="component" value="Unassembled WGS sequence"/>
</dbReference>
<comment type="caution">
    <text evidence="8">The sequence shown here is derived from an EMBL/GenBank/DDBJ whole genome shotgun (WGS) entry which is preliminary data.</text>
</comment>
<evidence type="ECO:0000259" key="7">
    <source>
        <dbReference type="PROSITE" id="PS51296"/>
    </source>
</evidence>
<proteinExistence type="predicted"/>
<dbReference type="PANTHER" id="PTHR43756">
    <property type="entry name" value="CHOLINE MONOOXYGENASE, CHLOROPLASTIC"/>
    <property type="match status" value="1"/>
</dbReference>
<dbReference type="InterPro" id="IPR036922">
    <property type="entry name" value="Rieske_2Fe-2S_sf"/>
</dbReference>
<dbReference type="InterPro" id="IPR017941">
    <property type="entry name" value="Rieske_2Fe-2S"/>
</dbReference>
<dbReference type="GO" id="GO:0051537">
    <property type="term" value="F:2 iron, 2 sulfur cluster binding"/>
    <property type="evidence" value="ECO:0007669"/>
    <property type="project" value="UniProtKB-KW"/>
</dbReference>
<dbReference type="PROSITE" id="PS51296">
    <property type="entry name" value="RIESKE"/>
    <property type="match status" value="1"/>
</dbReference>
<evidence type="ECO:0000256" key="3">
    <source>
        <dbReference type="ARBA" id="ARBA00023002"/>
    </source>
</evidence>
<dbReference type="Pfam" id="PF00355">
    <property type="entry name" value="Rieske"/>
    <property type="match status" value="1"/>
</dbReference>
<dbReference type="PANTHER" id="PTHR43756:SF5">
    <property type="entry name" value="CHOLINE MONOOXYGENASE, CHLOROPLASTIC"/>
    <property type="match status" value="1"/>
</dbReference>
<dbReference type="EMBL" id="CABFNP030001256">
    <property type="protein sequence ID" value="CAI6094471.1"/>
    <property type="molecule type" value="Genomic_DNA"/>
</dbReference>
<feature type="region of interest" description="Disordered" evidence="6">
    <location>
        <begin position="1"/>
        <end position="20"/>
    </location>
</feature>
<dbReference type="InterPro" id="IPR001663">
    <property type="entry name" value="Rng_hydr_dOase-A"/>
</dbReference>
<keyword evidence="1" id="KW-0001">2Fe-2S</keyword>
<accession>A0AA35Q5B8</accession>
<protein>
    <recommendedName>
        <fullName evidence="7">Rieske domain-containing protein</fullName>
    </recommendedName>
</protein>
<organism evidence="8 9">
    <name type="scientific">Clonostachys chloroleuca</name>
    <dbReference type="NCBI Taxonomy" id="1926264"/>
    <lineage>
        <taxon>Eukaryota</taxon>
        <taxon>Fungi</taxon>
        <taxon>Dikarya</taxon>
        <taxon>Ascomycota</taxon>
        <taxon>Pezizomycotina</taxon>
        <taxon>Sordariomycetes</taxon>
        <taxon>Hypocreomycetidae</taxon>
        <taxon>Hypocreales</taxon>
        <taxon>Bionectriaceae</taxon>
        <taxon>Clonostachys</taxon>
    </lineage>
</organism>
<name>A0AA35Q5B8_9HYPO</name>
<keyword evidence="4" id="KW-0408">Iron</keyword>
<evidence type="ECO:0000256" key="1">
    <source>
        <dbReference type="ARBA" id="ARBA00022714"/>
    </source>
</evidence>
<evidence type="ECO:0000256" key="5">
    <source>
        <dbReference type="ARBA" id="ARBA00023014"/>
    </source>
</evidence>
<evidence type="ECO:0000313" key="8">
    <source>
        <dbReference type="EMBL" id="CAI6094471.1"/>
    </source>
</evidence>
<dbReference type="AlphaFoldDB" id="A0AA35Q5B8"/>
<gene>
    <name evidence="8" type="ORF">CCHLO57077_00009283</name>
</gene>
<dbReference type="SUPFAM" id="SSF50022">
    <property type="entry name" value="ISP domain"/>
    <property type="match status" value="1"/>
</dbReference>
<keyword evidence="3" id="KW-0560">Oxidoreductase</keyword>
<feature type="domain" description="Rieske" evidence="7">
    <location>
        <begin position="32"/>
        <end position="101"/>
    </location>
</feature>
<reference evidence="8" key="1">
    <citation type="submission" date="2023-01" db="EMBL/GenBank/DDBJ databases">
        <authorList>
            <person name="Piombo E."/>
        </authorList>
    </citation>
    <scope>NUCLEOTIDE SEQUENCE</scope>
</reference>
<evidence type="ECO:0000313" key="9">
    <source>
        <dbReference type="Proteomes" id="UP001160390"/>
    </source>
</evidence>
<keyword evidence="2" id="KW-0479">Metal-binding</keyword>
<evidence type="ECO:0000256" key="4">
    <source>
        <dbReference type="ARBA" id="ARBA00023004"/>
    </source>
</evidence>
<dbReference type="Gene3D" id="2.102.10.10">
    <property type="entry name" value="Rieske [2Fe-2S] iron-sulphur domain"/>
    <property type="match status" value="1"/>
</dbReference>
<dbReference type="GO" id="GO:0046872">
    <property type="term" value="F:metal ion binding"/>
    <property type="evidence" value="ECO:0007669"/>
    <property type="project" value="UniProtKB-KW"/>
</dbReference>